<accession>M7AIB9</accession>
<name>M7AIB9_CHEMY</name>
<protein>
    <submittedName>
        <fullName evidence="1">Uncharacterized protein</fullName>
    </submittedName>
</protein>
<keyword evidence="2" id="KW-1185">Reference proteome</keyword>
<dbReference type="AlphaFoldDB" id="M7AIB9"/>
<gene>
    <name evidence="1" type="ORF">UY3_18215</name>
</gene>
<dbReference type="EMBL" id="KB598656">
    <property type="protein sequence ID" value="EMP24761.1"/>
    <property type="molecule type" value="Genomic_DNA"/>
</dbReference>
<sequence>METSVRGDKQAAKVGITGGTEGPWHHAMQCDAVVNLHCHDSATQCDVMDLQCPANATLCNAKVYPQLRICVSAVPISVPYESRGGDFHKDR</sequence>
<proteinExistence type="predicted"/>
<reference evidence="2" key="1">
    <citation type="journal article" date="2013" name="Nat. Genet.">
        <title>The draft genomes of soft-shell turtle and green sea turtle yield insights into the development and evolution of the turtle-specific body plan.</title>
        <authorList>
            <person name="Wang Z."/>
            <person name="Pascual-Anaya J."/>
            <person name="Zadissa A."/>
            <person name="Li W."/>
            <person name="Niimura Y."/>
            <person name="Huang Z."/>
            <person name="Li C."/>
            <person name="White S."/>
            <person name="Xiong Z."/>
            <person name="Fang D."/>
            <person name="Wang B."/>
            <person name="Ming Y."/>
            <person name="Chen Y."/>
            <person name="Zheng Y."/>
            <person name="Kuraku S."/>
            <person name="Pignatelli M."/>
            <person name="Herrero J."/>
            <person name="Beal K."/>
            <person name="Nozawa M."/>
            <person name="Li Q."/>
            <person name="Wang J."/>
            <person name="Zhang H."/>
            <person name="Yu L."/>
            <person name="Shigenobu S."/>
            <person name="Wang J."/>
            <person name="Liu J."/>
            <person name="Flicek P."/>
            <person name="Searle S."/>
            <person name="Wang J."/>
            <person name="Kuratani S."/>
            <person name="Yin Y."/>
            <person name="Aken B."/>
            <person name="Zhang G."/>
            <person name="Irie N."/>
        </authorList>
    </citation>
    <scope>NUCLEOTIDE SEQUENCE [LARGE SCALE GENOMIC DNA]</scope>
</reference>
<dbReference type="Proteomes" id="UP000031443">
    <property type="component" value="Unassembled WGS sequence"/>
</dbReference>
<evidence type="ECO:0000313" key="2">
    <source>
        <dbReference type="Proteomes" id="UP000031443"/>
    </source>
</evidence>
<evidence type="ECO:0000313" key="1">
    <source>
        <dbReference type="EMBL" id="EMP24761.1"/>
    </source>
</evidence>
<organism evidence="1 2">
    <name type="scientific">Chelonia mydas</name>
    <name type="common">Green sea-turtle</name>
    <name type="synonym">Chelonia agassizi</name>
    <dbReference type="NCBI Taxonomy" id="8469"/>
    <lineage>
        <taxon>Eukaryota</taxon>
        <taxon>Metazoa</taxon>
        <taxon>Chordata</taxon>
        <taxon>Craniata</taxon>
        <taxon>Vertebrata</taxon>
        <taxon>Euteleostomi</taxon>
        <taxon>Archelosauria</taxon>
        <taxon>Testudinata</taxon>
        <taxon>Testudines</taxon>
        <taxon>Cryptodira</taxon>
        <taxon>Durocryptodira</taxon>
        <taxon>Americhelydia</taxon>
        <taxon>Chelonioidea</taxon>
        <taxon>Cheloniidae</taxon>
        <taxon>Chelonia</taxon>
    </lineage>
</organism>